<keyword evidence="2" id="KW-1185">Reference proteome</keyword>
<dbReference type="EMBL" id="JACVVK020000040">
    <property type="protein sequence ID" value="KAK7499974.1"/>
    <property type="molecule type" value="Genomic_DNA"/>
</dbReference>
<dbReference type="Proteomes" id="UP001519460">
    <property type="component" value="Unassembled WGS sequence"/>
</dbReference>
<proteinExistence type="predicted"/>
<sequence length="196" mass="22695">MEGEKTSSGGELCSRARNGSKVTRQTAVQIAGCLCADRREELLKNRATCRVLDTVNEDRMYHLTPRNHHKMEPSLGIKELLHQLIGTRELGRGKLVWFGDPHPGVLKCLMLRILLLLLIWRDLIWWHHQWDDMAFLEEILAWPELEKMKAETQLASVRRRDPKCSSGEWCSVQFEVVCDRTGDPHMCSMNLPEFFL</sequence>
<protein>
    <submittedName>
        <fullName evidence="1">Uncharacterized protein</fullName>
    </submittedName>
</protein>
<reference evidence="1 2" key="1">
    <citation type="journal article" date="2023" name="Sci. Data">
        <title>Genome assembly of the Korean intertidal mud-creeper Batillaria attramentaria.</title>
        <authorList>
            <person name="Patra A.K."/>
            <person name="Ho P.T."/>
            <person name="Jun S."/>
            <person name="Lee S.J."/>
            <person name="Kim Y."/>
            <person name="Won Y.J."/>
        </authorList>
    </citation>
    <scope>NUCLEOTIDE SEQUENCE [LARGE SCALE GENOMIC DNA]</scope>
    <source>
        <strain evidence="1">Wonlab-2016</strain>
    </source>
</reference>
<evidence type="ECO:0000313" key="1">
    <source>
        <dbReference type="EMBL" id="KAK7499974.1"/>
    </source>
</evidence>
<organism evidence="1 2">
    <name type="scientific">Batillaria attramentaria</name>
    <dbReference type="NCBI Taxonomy" id="370345"/>
    <lineage>
        <taxon>Eukaryota</taxon>
        <taxon>Metazoa</taxon>
        <taxon>Spiralia</taxon>
        <taxon>Lophotrochozoa</taxon>
        <taxon>Mollusca</taxon>
        <taxon>Gastropoda</taxon>
        <taxon>Caenogastropoda</taxon>
        <taxon>Sorbeoconcha</taxon>
        <taxon>Cerithioidea</taxon>
        <taxon>Batillariidae</taxon>
        <taxon>Batillaria</taxon>
    </lineage>
</organism>
<gene>
    <name evidence="1" type="ORF">BaRGS_00008822</name>
</gene>
<evidence type="ECO:0000313" key="2">
    <source>
        <dbReference type="Proteomes" id="UP001519460"/>
    </source>
</evidence>
<dbReference type="AlphaFoldDB" id="A0ABD0LLT2"/>
<name>A0ABD0LLT2_9CAEN</name>
<comment type="caution">
    <text evidence="1">The sequence shown here is derived from an EMBL/GenBank/DDBJ whole genome shotgun (WGS) entry which is preliminary data.</text>
</comment>
<accession>A0ABD0LLT2</accession>